<dbReference type="RefSeq" id="XP_027105417.1">
    <property type="nucleotide sequence ID" value="XM_027249616.1"/>
</dbReference>
<dbReference type="RefSeq" id="XP_071930539.1">
    <property type="nucleotide sequence ID" value="XM_072074438.1"/>
</dbReference>
<evidence type="ECO:0000313" key="11">
    <source>
        <dbReference type="RefSeq" id="XP_071930537.1"/>
    </source>
</evidence>
<reference evidence="6 7" key="2">
    <citation type="submission" date="2025-04" db="UniProtKB">
        <authorList>
            <consortium name="RefSeq"/>
        </authorList>
    </citation>
    <scope>IDENTIFICATION</scope>
    <source>
        <tissue evidence="6 7">Leaves</tissue>
    </source>
</reference>
<evidence type="ECO:0000313" key="14">
    <source>
        <dbReference type="RefSeq" id="XP_071930540.1"/>
    </source>
</evidence>
<dbReference type="Pfam" id="PF00031">
    <property type="entry name" value="Cystatin"/>
    <property type="match status" value="1"/>
</dbReference>
<evidence type="ECO:0000256" key="3">
    <source>
        <dbReference type="SAM" id="MobiDB-lite"/>
    </source>
</evidence>
<evidence type="ECO:0000313" key="9">
    <source>
        <dbReference type="RefSeq" id="XP_027105420.1"/>
    </source>
</evidence>
<dbReference type="InterPro" id="IPR000010">
    <property type="entry name" value="Cystatin_dom"/>
</dbReference>
<dbReference type="PANTHER" id="PTHR31260:SF28">
    <property type="entry name" value="CYSTATIN DOMAIN PROTEIN"/>
    <property type="match status" value="1"/>
</dbReference>
<dbReference type="Proteomes" id="UP001652660">
    <property type="component" value="Chromosome 2c"/>
</dbReference>
<dbReference type="AlphaFoldDB" id="A0A6P6VSE4"/>
<dbReference type="GeneID" id="113726092"/>
<dbReference type="SUPFAM" id="SSF54403">
    <property type="entry name" value="Cystatin/monellin"/>
    <property type="match status" value="1"/>
</dbReference>
<organism evidence="5 9">
    <name type="scientific">Coffea arabica</name>
    <name type="common">Arabian coffee</name>
    <dbReference type="NCBI Taxonomy" id="13443"/>
    <lineage>
        <taxon>Eukaryota</taxon>
        <taxon>Viridiplantae</taxon>
        <taxon>Streptophyta</taxon>
        <taxon>Embryophyta</taxon>
        <taxon>Tracheophyta</taxon>
        <taxon>Spermatophyta</taxon>
        <taxon>Magnoliopsida</taxon>
        <taxon>eudicotyledons</taxon>
        <taxon>Gunneridae</taxon>
        <taxon>Pentapetalae</taxon>
        <taxon>asterids</taxon>
        <taxon>lamiids</taxon>
        <taxon>Gentianales</taxon>
        <taxon>Rubiaceae</taxon>
        <taxon>Ixoroideae</taxon>
        <taxon>Gardenieae complex</taxon>
        <taxon>Bertiereae - Coffeeae clade</taxon>
        <taxon>Coffeeae</taxon>
        <taxon>Coffea</taxon>
    </lineage>
</organism>
<keyword evidence="2" id="KW-0789">Thiol protease inhibitor</keyword>
<evidence type="ECO:0000313" key="6">
    <source>
        <dbReference type="RefSeq" id="XP_027105417.1"/>
    </source>
</evidence>
<evidence type="ECO:0000313" key="7">
    <source>
        <dbReference type="RefSeq" id="XP_027105418.1"/>
    </source>
</evidence>
<dbReference type="InterPro" id="IPR046350">
    <property type="entry name" value="Cystatin_sf"/>
</dbReference>
<keyword evidence="1" id="KW-0646">Protease inhibitor</keyword>
<feature type="compositionally biased region" description="Basic and acidic residues" evidence="3">
    <location>
        <begin position="31"/>
        <end position="52"/>
    </location>
</feature>
<dbReference type="OrthoDB" id="1034349at2759"/>
<evidence type="ECO:0000313" key="10">
    <source>
        <dbReference type="RefSeq" id="XP_027105421.1"/>
    </source>
</evidence>
<evidence type="ECO:0000259" key="4">
    <source>
        <dbReference type="Pfam" id="PF00031"/>
    </source>
</evidence>
<feature type="domain" description="Cystatin" evidence="4">
    <location>
        <begin position="119"/>
        <end position="188"/>
    </location>
</feature>
<evidence type="ECO:0000313" key="8">
    <source>
        <dbReference type="RefSeq" id="XP_027105419.1"/>
    </source>
</evidence>
<evidence type="ECO:0000313" key="13">
    <source>
        <dbReference type="RefSeq" id="XP_071930539.1"/>
    </source>
</evidence>
<accession>A0A6P6VSE4</accession>
<dbReference type="RefSeq" id="XP_071930538.1">
    <property type="nucleotide sequence ID" value="XM_072074437.1"/>
</dbReference>
<dbReference type="RefSeq" id="XP_071930537.1">
    <property type="nucleotide sequence ID" value="XM_072074436.1"/>
</dbReference>
<dbReference type="RefSeq" id="XP_027105419.1">
    <property type="nucleotide sequence ID" value="XM_027249618.1"/>
</dbReference>
<keyword evidence="5" id="KW-1185">Reference proteome</keyword>
<dbReference type="RefSeq" id="XP_027105418.1">
    <property type="nucleotide sequence ID" value="XM_027249617.1"/>
</dbReference>
<dbReference type="RefSeq" id="XP_027105421.1">
    <property type="nucleotide sequence ID" value="XM_027249620.1"/>
</dbReference>
<dbReference type="GO" id="GO:0004869">
    <property type="term" value="F:cysteine-type endopeptidase inhibitor activity"/>
    <property type="evidence" value="ECO:0007669"/>
    <property type="project" value="UniProtKB-KW"/>
</dbReference>
<evidence type="ECO:0000256" key="2">
    <source>
        <dbReference type="ARBA" id="ARBA00022704"/>
    </source>
</evidence>
<protein>
    <submittedName>
        <fullName evidence="6 7">Uncharacterized protein LOC113726092</fullName>
    </submittedName>
</protein>
<sequence>MSNSFENHNVGDIGGDQEDSSGPSPPQKKHKLDDKESHGAKEKEKEMPTSEKDSCCSNEIFTISDEQFEKLKLDYCPEGVEEIDQDVWTKYFKEIEESEGFDIYHYPGLCLMARFTPLDVDNFSSDMAELSKAAIVHFNKEKIKNYKWEKVETANAQLCGAGVNYYITFQAKDFVTNALDTFQALVWQGRKPPNPESIDVQFCRLKSVPAT</sequence>
<feature type="region of interest" description="Disordered" evidence="3">
    <location>
        <begin position="1"/>
        <end position="52"/>
    </location>
</feature>
<evidence type="ECO:0000256" key="1">
    <source>
        <dbReference type="ARBA" id="ARBA00022690"/>
    </source>
</evidence>
<dbReference type="RefSeq" id="XP_071930541.1">
    <property type="nucleotide sequence ID" value="XM_072074440.1"/>
</dbReference>
<evidence type="ECO:0000313" key="12">
    <source>
        <dbReference type="RefSeq" id="XP_071930538.1"/>
    </source>
</evidence>
<reference evidence="5" key="1">
    <citation type="journal article" date="2025" name="Foods">
        <title>Unveiling the Microbial Signatures of Arabica Coffee Cherries: Insights into Ripeness Specific Diversity, Functional Traits, and Implications for Quality and Safety.</title>
        <authorList>
            <consortium name="RefSeq"/>
            <person name="Tenea G.N."/>
            <person name="Cifuentes V."/>
            <person name="Reyes P."/>
            <person name="Cevallos-Vallejos M."/>
        </authorList>
    </citation>
    <scope>NUCLEOTIDE SEQUENCE [LARGE SCALE GENOMIC DNA]</scope>
</reference>
<name>A0A6P6VSE4_COFAR</name>
<dbReference type="RefSeq" id="XP_027105420.1">
    <property type="nucleotide sequence ID" value="XM_027249619.1"/>
</dbReference>
<dbReference type="PANTHER" id="PTHR31260">
    <property type="entry name" value="CYSTATIN/MONELLIN SUPERFAMILY PROTEIN"/>
    <property type="match status" value="1"/>
</dbReference>
<dbReference type="InterPro" id="IPR006462">
    <property type="entry name" value="MS5"/>
</dbReference>
<dbReference type="Gene3D" id="3.10.450.10">
    <property type="match status" value="1"/>
</dbReference>
<evidence type="ECO:0000313" key="15">
    <source>
        <dbReference type="RefSeq" id="XP_071930541.1"/>
    </source>
</evidence>
<proteinExistence type="predicted"/>
<gene>
    <name evidence="6 7 8 9 10 11 12 13 14 15" type="primary">LOC113726092</name>
</gene>
<dbReference type="RefSeq" id="XP_071930540.1">
    <property type="nucleotide sequence ID" value="XM_072074439.1"/>
</dbReference>
<evidence type="ECO:0000313" key="5">
    <source>
        <dbReference type="Proteomes" id="UP001652660"/>
    </source>
</evidence>